<gene>
    <name evidence="19" type="ORF">AA309_08940</name>
</gene>
<evidence type="ECO:0000256" key="5">
    <source>
        <dbReference type="ARBA" id="ARBA00022553"/>
    </source>
</evidence>
<evidence type="ECO:0000256" key="6">
    <source>
        <dbReference type="ARBA" id="ARBA00022606"/>
    </source>
</evidence>
<dbReference type="GO" id="GO:0005524">
    <property type="term" value="F:ATP binding"/>
    <property type="evidence" value="ECO:0007669"/>
    <property type="project" value="UniProtKB-KW"/>
</dbReference>
<keyword evidence="6" id="KW-0716">Sensory transduction</keyword>
<keyword evidence="7" id="KW-0285">Flavoprotein</keyword>
<dbReference type="SMART" id="SM00086">
    <property type="entry name" value="PAC"/>
    <property type="match status" value="4"/>
</dbReference>
<dbReference type="EC" id="2.7.13.3" evidence="2"/>
<keyword evidence="4" id="KW-0600">Photoreceptor protein</keyword>
<evidence type="ECO:0000256" key="10">
    <source>
        <dbReference type="ARBA" id="ARBA00022737"/>
    </source>
</evidence>
<keyword evidence="13" id="KW-0067">ATP-binding</keyword>
<evidence type="ECO:0000259" key="18">
    <source>
        <dbReference type="PROSITE" id="PS50113"/>
    </source>
</evidence>
<dbReference type="Pfam" id="PF07536">
    <property type="entry name" value="HWE_HK"/>
    <property type="match status" value="1"/>
</dbReference>
<evidence type="ECO:0000256" key="16">
    <source>
        <dbReference type="ARBA" id="ARBA00023170"/>
    </source>
</evidence>
<dbReference type="EMBL" id="LCYG01000020">
    <property type="protein sequence ID" value="KLK93526.1"/>
    <property type="molecule type" value="Genomic_DNA"/>
</dbReference>
<evidence type="ECO:0000256" key="2">
    <source>
        <dbReference type="ARBA" id="ARBA00012438"/>
    </source>
</evidence>
<dbReference type="PANTHER" id="PTHR41523:SF8">
    <property type="entry name" value="ETHYLENE RESPONSE SENSOR PROTEIN"/>
    <property type="match status" value="1"/>
</dbReference>
<dbReference type="InterPro" id="IPR035965">
    <property type="entry name" value="PAS-like_dom_sf"/>
</dbReference>
<dbReference type="InterPro" id="IPR000700">
    <property type="entry name" value="PAS-assoc_C"/>
</dbReference>
<keyword evidence="16" id="KW-0675">Receptor</keyword>
<dbReference type="PROSITE" id="PS50112">
    <property type="entry name" value="PAS"/>
    <property type="match status" value="2"/>
</dbReference>
<dbReference type="PANTHER" id="PTHR41523">
    <property type="entry name" value="TWO-COMPONENT SYSTEM SENSOR PROTEIN"/>
    <property type="match status" value="1"/>
</dbReference>
<keyword evidence="15" id="KW-0843">Virulence</keyword>
<protein>
    <recommendedName>
        <fullName evidence="3">Blue-light-activated histidine kinase</fullName>
        <ecNumber evidence="2">2.7.13.3</ecNumber>
    </recommendedName>
</protein>
<dbReference type="STRING" id="1225564.AA309_08940"/>
<dbReference type="GO" id="GO:0006355">
    <property type="term" value="P:regulation of DNA-templated transcription"/>
    <property type="evidence" value="ECO:0007669"/>
    <property type="project" value="InterPro"/>
</dbReference>
<dbReference type="NCBIfam" id="TIGR00229">
    <property type="entry name" value="sensory_box"/>
    <property type="match status" value="2"/>
</dbReference>
<evidence type="ECO:0000256" key="11">
    <source>
        <dbReference type="ARBA" id="ARBA00022741"/>
    </source>
</evidence>
<comment type="catalytic activity">
    <reaction evidence="1">
        <text>ATP + protein L-histidine = ADP + protein N-phospho-L-histidine.</text>
        <dbReference type="EC" id="2.7.13.3"/>
    </reaction>
</comment>
<dbReference type="SUPFAM" id="SSF55785">
    <property type="entry name" value="PYP-like sensor domain (PAS domain)"/>
    <property type="match status" value="4"/>
</dbReference>
<keyword evidence="5" id="KW-0597">Phosphoprotein</keyword>
<organism evidence="19 20">
    <name type="scientific">Microvirga vignae</name>
    <dbReference type="NCBI Taxonomy" id="1225564"/>
    <lineage>
        <taxon>Bacteria</taxon>
        <taxon>Pseudomonadati</taxon>
        <taxon>Pseudomonadota</taxon>
        <taxon>Alphaproteobacteria</taxon>
        <taxon>Hyphomicrobiales</taxon>
        <taxon>Methylobacteriaceae</taxon>
        <taxon>Microvirga</taxon>
    </lineage>
</organism>
<dbReference type="AlphaFoldDB" id="A0A0H1RF83"/>
<dbReference type="Gene3D" id="3.30.565.10">
    <property type="entry name" value="Histidine kinase-like ATPase, C-terminal domain"/>
    <property type="match status" value="1"/>
</dbReference>
<dbReference type="PATRIC" id="fig|1225564.3.peg.2404"/>
<dbReference type="OrthoDB" id="9760752at2"/>
<keyword evidence="11" id="KW-0547">Nucleotide-binding</keyword>
<evidence type="ECO:0000256" key="3">
    <source>
        <dbReference type="ARBA" id="ARBA00021740"/>
    </source>
</evidence>
<evidence type="ECO:0000256" key="8">
    <source>
        <dbReference type="ARBA" id="ARBA00022643"/>
    </source>
</evidence>
<accession>A0A0H1RF83</accession>
<evidence type="ECO:0000256" key="12">
    <source>
        <dbReference type="ARBA" id="ARBA00022777"/>
    </source>
</evidence>
<feature type="domain" description="PAS" evidence="17">
    <location>
        <begin position="421"/>
        <end position="491"/>
    </location>
</feature>
<dbReference type="InterPro" id="IPR013767">
    <property type="entry name" value="PAS_fold"/>
</dbReference>
<dbReference type="InterPro" id="IPR001610">
    <property type="entry name" value="PAC"/>
</dbReference>
<dbReference type="SMART" id="SM00091">
    <property type="entry name" value="PAS"/>
    <property type="match status" value="4"/>
</dbReference>
<keyword evidence="8" id="KW-0288">FMN</keyword>
<keyword evidence="12" id="KW-0418">Kinase</keyword>
<name>A0A0H1RF83_9HYPH</name>
<feature type="domain" description="PAC" evidence="18">
    <location>
        <begin position="115"/>
        <end position="170"/>
    </location>
</feature>
<evidence type="ECO:0000256" key="9">
    <source>
        <dbReference type="ARBA" id="ARBA00022679"/>
    </source>
</evidence>
<evidence type="ECO:0000256" key="15">
    <source>
        <dbReference type="ARBA" id="ARBA00023026"/>
    </source>
</evidence>
<dbReference type="InterPro" id="IPR036890">
    <property type="entry name" value="HATPase_C_sf"/>
</dbReference>
<keyword evidence="9" id="KW-0808">Transferase</keyword>
<dbReference type="InterPro" id="IPR011102">
    <property type="entry name" value="Sig_transdc_His_kinase_HWE"/>
</dbReference>
<evidence type="ECO:0000313" key="19">
    <source>
        <dbReference type="EMBL" id="KLK93526.1"/>
    </source>
</evidence>
<dbReference type="CDD" id="cd00130">
    <property type="entry name" value="PAS"/>
    <property type="match status" value="3"/>
</dbReference>
<evidence type="ECO:0000256" key="14">
    <source>
        <dbReference type="ARBA" id="ARBA00022991"/>
    </source>
</evidence>
<evidence type="ECO:0000256" key="13">
    <source>
        <dbReference type="ARBA" id="ARBA00022840"/>
    </source>
</evidence>
<feature type="domain" description="PAS" evidence="17">
    <location>
        <begin position="302"/>
        <end position="344"/>
    </location>
</feature>
<dbReference type="SMART" id="SM00911">
    <property type="entry name" value="HWE_HK"/>
    <property type="match status" value="1"/>
</dbReference>
<dbReference type="PROSITE" id="PS50113">
    <property type="entry name" value="PAC"/>
    <property type="match status" value="2"/>
</dbReference>
<dbReference type="GO" id="GO:0009881">
    <property type="term" value="F:photoreceptor activity"/>
    <property type="evidence" value="ECO:0007669"/>
    <property type="project" value="UniProtKB-KW"/>
</dbReference>
<dbReference type="Pfam" id="PF13426">
    <property type="entry name" value="PAS_9"/>
    <property type="match status" value="1"/>
</dbReference>
<feature type="domain" description="PAC" evidence="18">
    <location>
        <begin position="492"/>
        <end position="546"/>
    </location>
</feature>
<evidence type="ECO:0000256" key="4">
    <source>
        <dbReference type="ARBA" id="ARBA00022543"/>
    </source>
</evidence>
<dbReference type="RefSeq" id="WP_047188749.1">
    <property type="nucleotide sequence ID" value="NZ_LCYG01000020.1"/>
</dbReference>
<dbReference type="InterPro" id="IPR000014">
    <property type="entry name" value="PAS"/>
</dbReference>
<evidence type="ECO:0000313" key="20">
    <source>
        <dbReference type="Proteomes" id="UP000035489"/>
    </source>
</evidence>
<evidence type="ECO:0000256" key="7">
    <source>
        <dbReference type="ARBA" id="ARBA00022630"/>
    </source>
</evidence>
<sequence>MDGNFGPNTRLDLLSGGGEMGTRIRAHDWAATSLGHPEGWSQALKTLIGVMVSSKQAMFIAWGAERTLLYNDAYAEILARKHPAALGRPILDVWSDIHDKLLPIVEQAYAGESVHMDDITFIMERRGYPEETHFSFSYTPVRDETGSVAGFFCACTEITRQIMAERRLASETERQRRLFEQAPGFIAILRGPGHVFEFANQAYLRLVGNRDCIGRSAREAFPELAGQGFFEWLDQVYARGERVVAEDVPVRLQRAPGTVPEERFLSFVYEPVCDAAGRVTGIFCEGHDVTDAHLAQMALRASEERLRRVLETEAVGVMFFNYEGTLIGANDVFLKITGWSRQEVESGNLDWRRMTPPEWVAASEAQMKDLAGTGRIGPYEKEYLRKDGSRSWMLFAGRDLGDGTIVEFAVDISARKQAEEAARRLAAIIESSDDAILSMDLTGAITSWNKGAERLYGYRAEEVIGQPVTLLIPEDRQDEETGILERTGRGDQIEHFETVRQCKDGHQVAISLTVSPVKDGHGRIIGASKIARDITERKRLEEQLLLVNRELHHRVKNTLATVQAVIASTARRAQTIAEFQQAVTERITSLARTHTLLIEQGHGGASLKGILDFELAPYDDGSGQRVRLAGPDVRLPSEIAVALGMAVHELTTNAAKYGAFSLPSGCVEVTWSVEERADGRKLNLAWQERGGPPVEKPERQGFGSVLLHRALGRQLGGEVETTFAPDGLQVRISAMLPPR</sequence>
<dbReference type="Gene3D" id="3.30.450.20">
    <property type="entry name" value="PAS domain"/>
    <property type="match status" value="4"/>
</dbReference>
<keyword evidence="20" id="KW-1185">Reference proteome</keyword>
<keyword evidence="10" id="KW-0677">Repeat</keyword>
<dbReference type="GO" id="GO:0004673">
    <property type="term" value="F:protein histidine kinase activity"/>
    <property type="evidence" value="ECO:0007669"/>
    <property type="project" value="UniProtKB-EC"/>
</dbReference>
<evidence type="ECO:0000259" key="17">
    <source>
        <dbReference type="PROSITE" id="PS50112"/>
    </source>
</evidence>
<reference evidence="19 20" key="1">
    <citation type="submission" date="2015-05" db="EMBL/GenBank/DDBJ databases">
        <title>Draft genome sequence of Microvirga vignae strain BR3299, a novel nitrogen fixing bacteria isolated from Brazil semi-aired region.</title>
        <authorList>
            <person name="Zilli J.E."/>
            <person name="Passos S.R."/>
            <person name="Leite J."/>
            <person name="Baldani J.I."/>
            <person name="Xavier G.R."/>
            <person name="Rumjaneck N.G."/>
            <person name="Simoes-Araujo J.L."/>
        </authorList>
    </citation>
    <scope>NUCLEOTIDE SEQUENCE [LARGE SCALE GENOMIC DNA]</scope>
    <source>
        <strain evidence="19 20">BR3299</strain>
    </source>
</reference>
<dbReference type="Proteomes" id="UP000035489">
    <property type="component" value="Unassembled WGS sequence"/>
</dbReference>
<dbReference type="Pfam" id="PF08448">
    <property type="entry name" value="PAS_4"/>
    <property type="match status" value="2"/>
</dbReference>
<proteinExistence type="predicted"/>
<dbReference type="Pfam" id="PF00989">
    <property type="entry name" value="PAS"/>
    <property type="match status" value="1"/>
</dbReference>
<comment type="caution">
    <text evidence="19">The sequence shown here is derived from an EMBL/GenBank/DDBJ whole genome shotgun (WGS) entry which is preliminary data.</text>
</comment>
<keyword evidence="14" id="KW-0157">Chromophore</keyword>
<dbReference type="InterPro" id="IPR013656">
    <property type="entry name" value="PAS_4"/>
</dbReference>
<evidence type="ECO:0000256" key="1">
    <source>
        <dbReference type="ARBA" id="ARBA00000085"/>
    </source>
</evidence>